<dbReference type="RefSeq" id="WP_204202970.1">
    <property type="nucleotide sequence ID" value="NZ_JAFELM010000023.1"/>
</dbReference>
<feature type="transmembrane region" description="Helical" evidence="1">
    <location>
        <begin position="47"/>
        <end position="69"/>
    </location>
</feature>
<gene>
    <name evidence="2" type="ORF">JR050_07875</name>
</gene>
<comment type="caution">
    <text evidence="2">The sequence shown here is derived from an EMBL/GenBank/DDBJ whole genome shotgun (WGS) entry which is preliminary data.</text>
</comment>
<evidence type="ECO:0000256" key="1">
    <source>
        <dbReference type="SAM" id="Phobius"/>
    </source>
</evidence>
<sequence>MHKKPFNFNDYNTELIFSLLRWIFLIGAIFLFYFPPLASELNYSLHTFNALLVVGFIYMAVTQLALHFLSDNKRVFSFLTKAGVVFDFIAFIWLLLLQEE</sequence>
<organism evidence="2 3">
    <name type="scientific">Bacillus suaedaesalsae</name>
    <dbReference type="NCBI Taxonomy" id="2810349"/>
    <lineage>
        <taxon>Bacteria</taxon>
        <taxon>Bacillati</taxon>
        <taxon>Bacillota</taxon>
        <taxon>Bacilli</taxon>
        <taxon>Bacillales</taxon>
        <taxon>Bacillaceae</taxon>
        <taxon>Bacillus</taxon>
    </lineage>
</organism>
<keyword evidence="3" id="KW-1185">Reference proteome</keyword>
<evidence type="ECO:0000313" key="2">
    <source>
        <dbReference type="EMBL" id="MBM6617596.1"/>
    </source>
</evidence>
<keyword evidence="1" id="KW-0472">Membrane</keyword>
<dbReference type="EMBL" id="JAFELM010000023">
    <property type="protein sequence ID" value="MBM6617596.1"/>
    <property type="molecule type" value="Genomic_DNA"/>
</dbReference>
<accession>A0ABS2DGQ8</accession>
<name>A0ABS2DGQ8_9BACI</name>
<keyword evidence="1" id="KW-0812">Transmembrane</keyword>
<reference evidence="2 3" key="1">
    <citation type="submission" date="2021-02" db="EMBL/GenBank/DDBJ databases">
        <title>Bacillus sp. RD4P76, an endophyte from a halophyte.</title>
        <authorList>
            <person name="Sun J.-Q."/>
        </authorList>
    </citation>
    <scope>NUCLEOTIDE SEQUENCE [LARGE SCALE GENOMIC DNA]</scope>
    <source>
        <strain evidence="2 3">RD4P76</strain>
    </source>
</reference>
<dbReference type="Proteomes" id="UP001518925">
    <property type="component" value="Unassembled WGS sequence"/>
</dbReference>
<protein>
    <submittedName>
        <fullName evidence="2">Uncharacterized protein</fullName>
    </submittedName>
</protein>
<evidence type="ECO:0000313" key="3">
    <source>
        <dbReference type="Proteomes" id="UP001518925"/>
    </source>
</evidence>
<feature type="transmembrane region" description="Helical" evidence="1">
    <location>
        <begin position="15"/>
        <end position="35"/>
    </location>
</feature>
<proteinExistence type="predicted"/>
<feature type="transmembrane region" description="Helical" evidence="1">
    <location>
        <begin position="75"/>
        <end position="97"/>
    </location>
</feature>
<keyword evidence="1" id="KW-1133">Transmembrane helix</keyword>